<dbReference type="Proteomes" id="UP000629265">
    <property type="component" value="Unassembled WGS sequence"/>
</dbReference>
<dbReference type="EMBL" id="UFXW01000004">
    <property type="protein sequence ID" value="STC80041.1"/>
    <property type="molecule type" value="Genomic_DNA"/>
</dbReference>
<keyword evidence="2" id="KW-0436">Ligase</keyword>
<reference evidence="1 3" key="1">
    <citation type="submission" date="2018-06" db="EMBL/GenBank/DDBJ databases">
        <authorList>
            <consortium name="Pathogen Informatics"/>
            <person name="Doyle S."/>
        </authorList>
    </citation>
    <scope>NUCLEOTIDE SEQUENCE [LARGE SCALE GENOMIC DNA]</scope>
    <source>
        <strain evidence="1 3">NCTC10767</strain>
    </source>
</reference>
<gene>
    <name evidence="2" type="primary">queC_1</name>
    <name evidence="2" type="ORF">IDONEFKE_01305</name>
    <name evidence="1" type="ORF">NCTC10767_02076</name>
</gene>
<dbReference type="EMBL" id="CACRYR010000373">
    <property type="protein sequence ID" value="VZR47079.1"/>
    <property type="molecule type" value="Genomic_DNA"/>
</dbReference>
<dbReference type="OMA" id="WTREIRL"/>
<dbReference type="GO" id="GO:0016874">
    <property type="term" value="F:ligase activity"/>
    <property type="evidence" value="ECO:0007669"/>
    <property type="project" value="UniProtKB-KW"/>
</dbReference>
<sequence length="439" mass="48813">MGGIPVTQLVFHHKHHHLPPASEKVLPVQLYGLSGQRRGDISVIGNPAIDRIRRLGVQLPAKVMDFLSVALAVTAADTFVQRESSEDGWTRQLSLRLPLHEPSRWISLKKELESALHFLSGDIWDFEFCDDGYAPPEPYSQHSRHRLIKLKGLDCVSLFSGGLDSAIGAIDLLAAGRAPLLVSHAYKGDKSRQDQIAEKLSGQFSRFEINADPHIYQGVTDITMRTRSLNFLAFAAVGACAVQEISQQEKIDLFVPENGFISLNAPLTPRRIGSLSTRTTHPHFITSIQKIFDALGISCQIINPYQFKTKGKMISECSNKQLLSKIVESTVSCSHWKRMGQQCGVCIPCIIRRASLHAGGISRDVEYIFQSLAKVMNEIDRRDDLIALRIAITQKSTLKIGTWIAKSGPLPTAEFDNFKQVFKDGLDEVESYLLSENIV</sequence>
<dbReference type="InterPro" id="IPR014729">
    <property type="entry name" value="Rossmann-like_a/b/a_fold"/>
</dbReference>
<dbReference type="InterPro" id="IPR049676">
    <property type="entry name" value="QatC"/>
</dbReference>
<dbReference type="SUPFAM" id="SSF52402">
    <property type="entry name" value="Adenine nucleotide alpha hydrolases-like"/>
    <property type="match status" value="1"/>
</dbReference>
<evidence type="ECO:0000313" key="4">
    <source>
        <dbReference type="Proteomes" id="UP000629265"/>
    </source>
</evidence>
<organism evidence="1 3">
    <name type="scientific">Escherichia coli</name>
    <dbReference type="NCBI Taxonomy" id="562"/>
    <lineage>
        <taxon>Bacteria</taxon>
        <taxon>Pseudomonadati</taxon>
        <taxon>Pseudomonadota</taxon>
        <taxon>Gammaproteobacteria</taxon>
        <taxon>Enterobacterales</taxon>
        <taxon>Enterobacteriaceae</taxon>
        <taxon>Escherichia</taxon>
    </lineage>
</organism>
<evidence type="ECO:0000313" key="2">
    <source>
        <dbReference type="EMBL" id="VZR47079.1"/>
    </source>
</evidence>
<dbReference type="Proteomes" id="UP000254647">
    <property type="component" value="Unassembled WGS sequence"/>
</dbReference>
<dbReference type="EC" id="6.3.4.20" evidence="2"/>
<protein>
    <submittedName>
        <fullName evidence="2">7-cyano-7-deazaguanine synthase</fullName>
        <ecNumber evidence="2">6.3.4.20</ecNumber>
    </submittedName>
</protein>
<dbReference type="RefSeq" id="WP_000508958.1">
    <property type="nucleotide sequence ID" value="NZ_AP021963.1"/>
</dbReference>
<dbReference type="Gene3D" id="3.40.50.620">
    <property type="entry name" value="HUPs"/>
    <property type="match status" value="1"/>
</dbReference>
<dbReference type="NCBIfam" id="NF041925">
    <property type="entry name" value="QatC"/>
    <property type="match status" value="1"/>
</dbReference>
<proteinExistence type="predicted"/>
<evidence type="ECO:0000313" key="3">
    <source>
        <dbReference type="Proteomes" id="UP000254647"/>
    </source>
</evidence>
<accession>A0A0D6HPA3</accession>
<reference evidence="2 4" key="2">
    <citation type="submission" date="2019-11" db="EMBL/GenBank/DDBJ databases">
        <authorList>
            <person name="Haines EK M."/>
        </authorList>
    </citation>
    <scope>NUCLEOTIDE SEQUENCE [LARGE SCALE GENOMIC DNA]</scope>
    <source>
        <strain evidence="2">KR2729</strain>
    </source>
</reference>
<name>A0A0D6HPA3_ECOLX</name>
<evidence type="ECO:0000313" key="1">
    <source>
        <dbReference type="EMBL" id="STC80041.1"/>
    </source>
</evidence>
<dbReference type="AlphaFoldDB" id="A0A0D6HPA3"/>